<organism evidence="3 4">
    <name type="scientific">Emiliania huxleyi (strain CCMP1516)</name>
    <dbReference type="NCBI Taxonomy" id="280463"/>
    <lineage>
        <taxon>Eukaryota</taxon>
        <taxon>Haptista</taxon>
        <taxon>Haptophyta</taxon>
        <taxon>Prymnesiophyceae</taxon>
        <taxon>Isochrysidales</taxon>
        <taxon>Noelaerhabdaceae</taxon>
        <taxon>Emiliania</taxon>
    </lineage>
</organism>
<reference evidence="3" key="2">
    <citation type="submission" date="2024-10" db="UniProtKB">
        <authorList>
            <consortium name="EnsemblProtists"/>
        </authorList>
    </citation>
    <scope>IDENTIFICATION</scope>
</reference>
<name>A0A0D3JGJ0_EMIH1</name>
<sequence>MVACGHGHAFARPDGSSSCACAYGYEGARCDIDALASCSAERQAADAVLHAQGNVAKTISVRTFRFGWHSASWTCDLLALLDERQITCACLAACASYIERIHELISTASGTSFSQRIALRALPQCAQGAMYSEVGANFTERLRASLDEPVSTRTRMQLLSEETHVSTTNCITNCSGRGTCRGHFCECDAGTIGANCRRRTRLEARRHPLDAELRIQLLESVPAAALYEQAGRHAAVRRGVVNFGSGALLDKRAVYWAQSYFYAHLARDVYSGVLVDAGARMLLAIDSGLSMDVATAERWAGRSFDWVVLLTTLPSDVPRAPSQPHCPRPPADTHRPPNGAFDPRRDVCVPPNDPTASMGIDDFHALPPEELPMPHSTTRSKLAAPQPLPNRAAAATSTVFDAQSKDLYDVFFVGKVGGEGPQCNRTCTDSLQTLLAAQARDRRACSGCYSGGMRQWFYRYWHGKPRMLIAPSLSRAVPWDAQARSKYCLVAGGVGFDMRLTSSVLRGCVPLWTNMRVAPPLFRVWRHERLMLLFQDSAHDRARLAKLANLPAFLACYEGARPSLLANLRDAWPALVWGPNGTAYEHTLLEIANVTGSLASGALSRVLAVHGPRYVAEVSRMPLDVYDASKIPGLADARALRTELRRVDPLGDQLESAEACAGAR</sequence>
<evidence type="ECO:0000313" key="3">
    <source>
        <dbReference type="EnsemblProtists" id="EOD22625"/>
    </source>
</evidence>
<dbReference type="Proteomes" id="UP000013827">
    <property type="component" value="Unassembled WGS sequence"/>
</dbReference>
<dbReference type="RefSeq" id="XP_005775054.1">
    <property type="nucleotide sequence ID" value="XM_005774997.1"/>
</dbReference>
<evidence type="ECO:0000259" key="2">
    <source>
        <dbReference type="PROSITE" id="PS01186"/>
    </source>
</evidence>
<keyword evidence="4" id="KW-1185">Reference proteome</keyword>
<evidence type="ECO:0000313" key="4">
    <source>
        <dbReference type="Proteomes" id="UP000013827"/>
    </source>
</evidence>
<dbReference type="KEGG" id="ehx:EMIHUDRAFT_240036"/>
<dbReference type="AlphaFoldDB" id="A0A0D3JGJ0"/>
<reference evidence="4" key="1">
    <citation type="journal article" date="2013" name="Nature">
        <title>Pan genome of the phytoplankton Emiliania underpins its global distribution.</title>
        <authorList>
            <person name="Read B.A."/>
            <person name="Kegel J."/>
            <person name="Klute M.J."/>
            <person name="Kuo A."/>
            <person name="Lefebvre S.C."/>
            <person name="Maumus F."/>
            <person name="Mayer C."/>
            <person name="Miller J."/>
            <person name="Monier A."/>
            <person name="Salamov A."/>
            <person name="Young J."/>
            <person name="Aguilar M."/>
            <person name="Claverie J.M."/>
            <person name="Frickenhaus S."/>
            <person name="Gonzalez K."/>
            <person name="Herman E.K."/>
            <person name="Lin Y.C."/>
            <person name="Napier J."/>
            <person name="Ogata H."/>
            <person name="Sarno A.F."/>
            <person name="Shmutz J."/>
            <person name="Schroeder D."/>
            <person name="de Vargas C."/>
            <person name="Verret F."/>
            <person name="von Dassow P."/>
            <person name="Valentin K."/>
            <person name="Van de Peer Y."/>
            <person name="Wheeler G."/>
            <person name="Dacks J.B."/>
            <person name="Delwiche C.F."/>
            <person name="Dyhrman S.T."/>
            <person name="Glockner G."/>
            <person name="John U."/>
            <person name="Richards T."/>
            <person name="Worden A.Z."/>
            <person name="Zhang X."/>
            <person name="Grigoriev I.V."/>
            <person name="Allen A.E."/>
            <person name="Bidle K."/>
            <person name="Borodovsky M."/>
            <person name="Bowler C."/>
            <person name="Brownlee C."/>
            <person name="Cock J.M."/>
            <person name="Elias M."/>
            <person name="Gladyshev V.N."/>
            <person name="Groth M."/>
            <person name="Guda C."/>
            <person name="Hadaegh A."/>
            <person name="Iglesias-Rodriguez M.D."/>
            <person name="Jenkins J."/>
            <person name="Jones B.M."/>
            <person name="Lawson T."/>
            <person name="Leese F."/>
            <person name="Lindquist E."/>
            <person name="Lobanov A."/>
            <person name="Lomsadze A."/>
            <person name="Malik S.B."/>
            <person name="Marsh M.E."/>
            <person name="Mackinder L."/>
            <person name="Mock T."/>
            <person name="Mueller-Roeber B."/>
            <person name="Pagarete A."/>
            <person name="Parker M."/>
            <person name="Probert I."/>
            <person name="Quesneville H."/>
            <person name="Raines C."/>
            <person name="Rensing S.A."/>
            <person name="Riano-Pachon D.M."/>
            <person name="Richier S."/>
            <person name="Rokitta S."/>
            <person name="Shiraiwa Y."/>
            <person name="Soanes D.M."/>
            <person name="van der Giezen M."/>
            <person name="Wahlund T.M."/>
            <person name="Williams B."/>
            <person name="Wilson W."/>
            <person name="Wolfe G."/>
            <person name="Wurch L.L."/>
        </authorList>
    </citation>
    <scope>NUCLEOTIDE SEQUENCE</scope>
</reference>
<dbReference type="PaxDb" id="2903-EOD22625"/>
<dbReference type="eggNOG" id="ENOG502SV4W">
    <property type="taxonomic scope" value="Eukaryota"/>
</dbReference>
<dbReference type="HOGENOM" id="CLU_027036_0_0_1"/>
<dbReference type="EnsemblProtists" id="EOD22625">
    <property type="protein sequence ID" value="EOD22625"/>
    <property type="gene ID" value="EMIHUDRAFT_240036"/>
</dbReference>
<dbReference type="PROSITE" id="PS01186">
    <property type="entry name" value="EGF_2"/>
    <property type="match status" value="1"/>
</dbReference>
<dbReference type="STRING" id="2903.R1E7A6"/>
<proteinExistence type="predicted"/>
<accession>A0A0D3JGJ0</accession>
<dbReference type="InterPro" id="IPR000742">
    <property type="entry name" value="EGF"/>
</dbReference>
<dbReference type="GeneID" id="17268172"/>
<protein>
    <recommendedName>
        <fullName evidence="2">EGF-like domain-containing protein</fullName>
    </recommendedName>
</protein>
<feature type="domain" description="EGF-like" evidence="2">
    <location>
        <begin position="19"/>
        <end position="30"/>
    </location>
</feature>
<feature type="region of interest" description="Disordered" evidence="1">
    <location>
        <begin position="318"/>
        <end position="344"/>
    </location>
</feature>
<evidence type="ECO:0000256" key="1">
    <source>
        <dbReference type="SAM" id="MobiDB-lite"/>
    </source>
</evidence>